<gene>
    <name evidence="5" type="ORF">HON47_03525</name>
</gene>
<dbReference type="GO" id="GO:1990904">
    <property type="term" value="C:ribonucleoprotein complex"/>
    <property type="evidence" value="ECO:0007669"/>
    <property type="project" value="UniProtKB-KW"/>
</dbReference>
<evidence type="ECO:0000256" key="2">
    <source>
        <dbReference type="ARBA" id="ARBA00022980"/>
    </source>
</evidence>
<dbReference type="SUPFAM" id="SSF52042">
    <property type="entry name" value="Ribosomal protein L32e"/>
    <property type="match status" value="1"/>
</dbReference>
<comment type="similarity">
    <text evidence="1">Belongs to the eukaryotic ribosomal protein eL32 family.</text>
</comment>
<keyword evidence="3" id="KW-0687">Ribonucleoprotein</keyword>
<reference evidence="5" key="1">
    <citation type="journal article" date="2021" name="ISME J.">
        <title>Mercury methylation by metabolically versatile and cosmopolitan marine bacteria.</title>
        <authorList>
            <person name="Lin H."/>
            <person name="Ascher D.B."/>
            <person name="Myung Y."/>
            <person name="Lamborg C.H."/>
            <person name="Hallam S.J."/>
            <person name="Gionfriddo C.M."/>
            <person name="Holt K.E."/>
            <person name="Moreau J.W."/>
        </authorList>
    </citation>
    <scope>NUCLEOTIDE SEQUENCE</scope>
    <source>
        <strain evidence="5">SI075_bin30</strain>
    </source>
</reference>
<evidence type="ECO:0000256" key="3">
    <source>
        <dbReference type="ARBA" id="ARBA00023274"/>
    </source>
</evidence>
<dbReference type="GO" id="GO:0003735">
    <property type="term" value="F:structural constituent of ribosome"/>
    <property type="evidence" value="ECO:0007669"/>
    <property type="project" value="InterPro"/>
</dbReference>
<evidence type="ECO:0000256" key="1">
    <source>
        <dbReference type="ARBA" id="ARBA00008431"/>
    </source>
</evidence>
<dbReference type="EMBL" id="JABJNZ010000046">
    <property type="protein sequence ID" value="MBT4870617.1"/>
    <property type="molecule type" value="Genomic_DNA"/>
</dbReference>
<accession>A0A8T5GFY1</accession>
<dbReference type="InterPro" id="IPR036351">
    <property type="entry name" value="Ribosomal_eL32_sf"/>
</dbReference>
<dbReference type="SMART" id="SM01393">
    <property type="entry name" value="Ribosomal_L32e"/>
    <property type="match status" value="1"/>
</dbReference>
<feature type="compositionally biased region" description="Basic and acidic residues" evidence="4">
    <location>
        <begin position="16"/>
        <end position="47"/>
    </location>
</feature>
<sequence>MAEEKKTTKKKVAKKTTADTAKKSTPKVETKATKKVETKEKATTKTDAKAKVEEKKVVKKKNYIQKVKKENKKKSNEALAAQKTLKGKKKLPTFRGRFGKKNIRKVSKAKWKKWRKPRSIDLDRGLQHGYRPKIGYRNQADLRDIHPSGYIEVMVRNTAEVETINVKTEAIRISATVGKRKRNDIITKANEKGIWVLN</sequence>
<proteinExistence type="inferred from homology"/>
<keyword evidence="2" id="KW-0689">Ribosomal protein</keyword>
<dbReference type="AlphaFoldDB" id="A0A8T5GFY1"/>
<name>A0A8T5GFY1_9ARCH</name>
<comment type="caution">
    <text evidence="5">The sequence shown here is derived from an EMBL/GenBank/DDBJ whole genome shotgun (WGS) entry which is preliminary data.</text>
</comment>
<dbReference type="Proteomes" id="UP000722459">
    <property type="component" value="Unassembled WGS sequence"/>
</dbReference>
<evidence type="ECO:0000256" key="4">
    <source>
        <dbReference type="SAM" id="MobiDB-lite"/>
    </source>
</evidence>
<evidence type="ECO:0000313" key="6">
    <source>
        <dbReference type="Proteomes" id="UP000722459"/>
    </source>
</evidence>
<dbReference type="GO" id="GO:0005840">
    <property type="term" value="C:ribosome"/>
    <property type="evidence" value="ECO:0007669"/>
    <property type="project" value="UniProtKB-KW"/>
</dbReference>
<organism evidence="5 6">
    <name type="scientific">Candidatus Iainarchaeum sp</name>
    <dbReference type="NCBI Taxonomy" id="3101447"/>
    <lineage>
        <taxon>Archaea</taxon>
        <taxon>Candidatus Iainarchaeota</taxon>
        <taxon>Candidatus Iainarchaeia</taxon>
        <taxon>Candidatus Iainarchaeales</taxon>
        <taxon>Candidatus Iainarchaeaceae</taxon>
        <taxon>Candidatus Iainarchaeum</taxon>
    </lineage>
</organism>
<evidence type="ECO:0000313" key="5">
    <source>
        <dbReference type="EMBL" id="MBT4870617.1"/>
    </source>
</evidence>
<dbReference type="InterPro" id="IPR001515">
    <property type="entry name" value="Ribosomal_eL32"/>
</dbReference>
<feature type="region of interest" description="Disordered" evidence="4">
    <location>
        <begin position="1"/>
        <end position="47"/>
    </location>
</feature>
<feature type="region of interest" description="Disordered" evidence="4">
    <location>
        <begin position="68"/>
        <end position="90"/>
    </location>
</feature>
<protein>
    <recommendedName>
        <fullName evidence="7">50S ribosomal protein L32e</fullName>
    </recommendedName>
</protein>
<dbReference type="Pfam" id="PF01655">
    <property type="entry name" value="Ribosomal_L32e"/>
    <property type="match status" value="1"/>
</dbReference>
<dbReference type="GO" id="GO:0006412">
    <property type="term" value="P:translation"/>
    <property type="evidence" value="ECO:0007669"/>
    <property type="project" value="InterPro"/>
</dbReference>
<evidence type="ECO:0008006" key="7">
    <source>
        <dbReference type="Google" id="ProtNLM"/>
    </source>
</evidence>